<dbReference type="AlphaFoldDB" id="A0A6C0JNC7"/>
<evidence type="ECO:0000256" key="1">
    <source>
        <dbReference type="SAM" id="Phobius"/>
    </source>
</evidence>
<accession>A0A6C0JNC7</accession>
<keyword evidence="1" id="KW-1133">Transmembrane helix</keyword>
<keyword evidence="1" id="KW-0472">Membrane</keyword>
<feature type="transmembrane region" description="Helical" evidence="1">
    <location>
        <begin position="99"/>
        <end position="121"/>
    </location>
</feature>
<dbReference type="EMBL" id="MN740431">
    <property type="protein sequence ID" value="QHU06240.1"/>
    <property type="molecule type" value="Genomic_DNA"/>
</dbReference>
<sequence>MDDILFTKENTDSIVFSIVKQFKERARLGKEKYGTDLDREDLSLNEWLQHAQEENMDAILYLEKIKKVIDNKIIIEKDSEEANNIVIVNIDKDIEHINFLYQSSIFMVVYSICAMIFSLYYF</sequence>
<proteinExistence type="predicted"/>
<keyword evidence="1" id="KW-0812">Transmembrane</keyword>
<organism evidence="2">
    <name type="scientific">viral metagenome</name>
    <dbReference type="NCBI Taxonomy" id="1070528"/>
    <lineage>
        <taxon>unclassified sequences</taxon>
        <taxon>metagenomes</taxon>
        <taxon>organismal metagenomes</taxon>
    </lineage>
</organism>
<name>A0A6C0JNC7_9ZZZZ</name>
<protein>
    <submittedName>
        <fullName evidence="2">Uncharacterized protein</fullName>
    </submittedName>
</protein>
<reference evidence="2" key="1">
    <citation type="journal article" date="2020" name="Nature">
        <title>Giant virus diversity and host interactions through global metagenomics.</title>
        <authorList>
            <person name="Schulz F."/>
            <person name="Roux S."/>
            <person name="Paez-Espino D."/>
            <person name="Jungbluth S."/>
            <person name="Walsh D.A."/>
            <person name="Denef V.J."/>
            <person name="McMahon K.D."/>
            <person name="Konstantinidis K.T."/>
            <person name="Eloe-Fadrosh E.A."/>
            <person name="Kyrpides N.C."/>
            <person name="Woyke T."/>
        </authorList>
    </citation>
    <scope>NUCLEOTIDE SEQUENCE</scope>
    <source>
        <strain evidence="2">GVMAG-M-3300027747-57</strain>
    </source>
</reference>
<evidence type="ECO:0000313" key="2">
    <source>
        <dbReference type="EMBL" id="QHU06240.1"/>
    </source>
</evidence>